<evidence type="ECO:0000256" key="2">
    <source>
        <dbReference type="ARBA" id="ARBA00009046"/>
    </source>
</evidence>
<dbReference type="InterPro" id="IPR014001">
    <property type="entry name" value="Helicase_ATP-bd"/>
</dbReference>
<dbReference type="GO" id="GO:0003724">
    <property type="term" value="F:RNA helicase activity"/>
    <property type="evidence" value="ECO:0007669"/>
    <property type="project" value="TreeGrafter"/>
</dbReference>
<dbReference type="AlphaFoldDB" id="F2GBH1"/>
<dbReference type="PROSITE" id="PS51192">
    <property type="entry name" value="HELICASE_ATP_BIND_1"/>
    <property type="match status" value="1"/>
</dbReference>
<evidence type="ECO:0000256" key="5">
    <source>
        <dbReference type="ARBA" id="ARBA00022741"/>
    </source>
</evidence>
<feature type="domain" description="Helicase ATP-binding" evidence="11">
    <location>
        <begin position="296"/>
        <end position="508"/>
    </location>
</feature>
<dbReference type="GO" id="GO:0051607">
    <property type="term" value="P:defense response to virus"/>
    <property type="evidence" value="ECO:0007669"/>
    <property type="project" value="UniProtKB-KW"/>
</dbReference>
<evidence type="ECO:0000259" key="11">
    <source>
        <dbReference type="PROSITE" id="PS51192"/>
    </source>
</evidence>
<keyword evidence="5" id="KW-0547">Nucleotide-binding</keyword>
<keyword evidence="6" id="KW-0378">Hydrolase</keyword>
<dbReference type="PANTHER" id="PTHR47963:SF9">
    <property type="entry name" value="CRISPR-ASSOCIATED ENDONUCLEASE_HELICASE CAS3"/>
    <property type="match status" value="1"/>
</dbReference>
<dbReference type="InterPro" id="IPR054712">
    <property type="entry name" value="Cas3-like_dom"/>
</dbReference>
<keyword evidence="8" id="KW-0067">ATP-binding</keyword>
<keyword evidence="3" id="KW-0540">Nuclease</keyword>
<reference evidence="13 14" key="2">
    <citation type="journal article" date="2015" name="Antonie Van Leeuwenhoek">
        <title>Ecophysiological diversity of a novel member of the genus Alteromonas, and description of Alteromonas mediterranea sp. nov.</title>
        <authorList>
            <person name="Ivanova E.P."/>
            <person name="Lopez-Perez M."/>
            <person name="Zabalos M."/>
            <person name="Nguyen S.H."/>
            <person name="Webb H.K."/>
            <person name="Ryan J."/>
            <person name="Lagutin K."/>
            <person name="Vyssotski M."/>
            <person name="Crawford R.J."/>
            <person name="Rodriguez-Valera F."/>
        </authorList>
    </citation>
    <scope>NUCLEOTIDE SEQUENCE [LARGE SCALE GENOMIC DNA]</scope>
    <source>
        <strain evidence="14">DSM 17117 / CIP 110805 / LMG 28347 / Deep ecotype</strain>
    </source>
</reference>
<dbReference type="InterPro" id="IPR027417">
    <property type="entry name" value="P-loop_NTPase"/>
</dbReference>
<keyword evidence="14" id="KW-1185">Reference proteome</keyword>
<name>F2GBH1_ALTMD</name>
<evidence type="ECO:0000256" key="4">
    <source>
        <dbReference type="ARBA" id="ARBA00022723"/>
    </source>
</evidence>
<evidence type="ECO:0000256" key="8">
    <source>
        <dbReference type="ARBA" id="ARBA00022840"/>
    </source>
</evidence>
<comment type="similarity">
    <text evidence="1">In the N-terminal section; belongs to the CRISPR-associated nuclease Cas3-HD family.</text>
</comment>
<dbReference type="GO" id="GO:0003723">
    <property type="term" value="F:RNA binding"/>
    <property type="evidence" value="ECO:0007669"/>
    <property type="project" value="TreeGrafter"/>
</dbReference>
<dbReference type="GO" id="GO:0003677">
    <property type="term" value="F:DNA binding"/>
    <property type="evidence" value="ECO:0007669"/>
    <property type="project" value="InterPro"/>
</dbReference>
<feature type="domain" description="HD Cas3-type" evidence="12">
    <location>
        <begin position="22"/>
        <end position="230"/>
    </location>
</feature>
<dbReference type="GO" id="GO:0004518">
    <property type="term" value="F:nuclease activity"/>
    <property type="evidence" value="ECO:0007669"/>
    <property type="project" value="UniProtKB-KW"/>
</dbReference>
<dbReference type="Pfam" id="PF18019">
    <property type="entry name" value="Cas3_HD"/>
    <property type="match status" value="1"/>
</dbReference>
<dbReference type="SUPFAM" id="SSF52540">
    <property type="entry name" value="P-loop containing nucleoside triphosphate hydrolases"/>
    <property type="match status" value="1"/>
</dbReference>
<evidence type="ECO:0000256" key="3">
    <source>
        <dbReference type="ARBA" id="ARBA00022722"/>
    </source>
</evidence>
<dbReference type="SMART" id="SM00487">
    <property type="entry name" value="DEXDc"/>
    <property type="match status" value="1"/>
</dbReference>
<evidence type="ECO:0000256" key="6">
    <source>
        <dbReference type="ARBA" id="ARBA00022801"/>
    </source>
</evidence>
<organism evidence="13 14">
    <name type="scientific">Alteromonas mediterranea (strain DSM 17117 / CIP 110805 / LMG 28347 / Deep ecotype)</name>
    <dbReference type="NCBI Taxonomy" id="1774373"/>
    <lineage>
        <taxon>Bacteria</taxon>
        <taxon>Pseudomonadati</taxon>
        <taxon>Pseudomonadota</taxon>
        <taxon>Gammaproteobacteria</taxon>
        <taxon>Alteromonadales</taxon>
        <taxon>Alteromonadaceae</taxon>
        <taxon>Alteromonas/Salinimonas group</taxon>
        <taxon>Alteromonas</taxon>
    </lineage>
</organism>
<proteinExistence type="inferred from homology"/>
<dbReference type="Pfam" id="PF22590">
    <property type="entry name" value="Cas3-like_C_2"/>
    <property type="match status" value="1"/>
</dbReference>
<dbReference type="CDD" id="cd09641">
    <property type="entry name" value="Cas3''_I"/>
    <property type="match status" value="1"/>
</dbReference>
<dbReference type="Pfam" id="PF04851">
    <property type="entry name" value="ResIII"/>
    <property type="match status" value="1"/>
</dbReference>
<feature type="region of interest" description="Disordered" evidence="10">
    <location>
        <begin position="672"/>
        <end position="694"/>
    </location>
</feature>
<dbReference type="Gene3D" id="3.40.50.300">
    <property type="entry name" value="P-loop containing nucleotide triphosphate hydrolases"/>
    <property type="match status" value="2"/>
</dbReference>
<evidence type="ECO:0000256" key="10">
    <source>
        <dbReference type="SAM" id="MobiDB-lite"/>
    </source>
</evidence>
<dbReference type="GO" id="GO:0005524">
    <property type="term" value="F:ATP binding"/>
    <property type="evidence" value="ECO:0007669"/>
    <property type="project" value="UniProtKB-KW"/>
</dbReference>
<protein>
    <submittedName>
        <fullName evidence="13">CRISPR-associated protein Cas3</fullName>
    </submittedName>
</protein>
<dbReference type="GO" id="GO:0016787">
    <property type="term" value="F:hydrolase activity"/>
    <property type="evidence" value="ECO:0007669"/>
    <property type="project" value="UniProtKB-KW"/>
</dbReference>
<dbReference type="InterPro" id="IPR006483">
    <property type="entry name" value="CRISPR-assoc_Cas3_HD"/>
</dbReference>
<sequence>MDKELPPYFRYWGKAKKDSEQSGADYHLLPYHCLDVAAVCYEWLDTDTKLAGELSDYLAIPRDQFKSLMSFFMAMHDLGKFASAFQALYSSDSTKLILTNSRKSYDGSHYRHDRLGTWFWRKLRQQICERCTEGHGLNRRQLKYLTKPLNIIMDCMLGHHGVPVELDEPGIEGFTESQNLSASEAFTLDLITLFQPEFTEVMIQNDSDWLVKLKQVSWHIAGIAVLCDWIGSDQADFPYVSDEMPLDIYWQTAKKQAKRALESKQLIRSFNVAPFLSVENSFGFSPTPLQSWAEKVEITDTPQLFILEDVTGAGKTEAALTLAHRLMEKGVASGFYFGLPTMATSNAMYKRVTEHYLSMYESVAKKPSIVLAHGAREMNPLFQQTVITSGKDNSDYNAEDKTALAECHRWLADSRKKALLAPVGVGTIDQALLAVLPKRHQSLRLLGLHNKVLVFDEVHAADEYMFELLEGLLKLHLHQGGSVILLTATLPLKQRKKLVEIWQVATGSEVILPKKTSFSDFPLATHVAPGTKNPVQEHTMPSREAVSRAVTVTFLHDEASCIERIINTIESGVCVVWVRNSVDDALAAYSTLSTQMSNPDDCILFHSRFTLNDRNLIEAKVLNVFGKHADAGSRAGKVLIATQVFQESLDADCDLMISDICPIDDLIQRAGRLHRHSRDKQGKFTPGKPDQRGQPELIVHAPHWSDKPGEDWVRQDFRNTSYVYPSAGRLWLGMRELLKLGTMRMPENARQLIEAVYSDEGREQIPASLIAQEQRVMGDERARENQAFARKLNWETGYQITNRGRWEEDEVEINTRLSEREEVQIVLLKVDAQERLTFWCEHKQHAIQLSTLKLAKNKYADNLSPVPEKYQEQLDKLIAKYPVLKFKQCWIPEQDERFGYSPVSGFYQKIIKEEL</sequence>
<keyword evidence="4" id="KW-0479">Metal-binding</keyword>
<evidence type="ECO:0000313" key="14">
    <source>
        <dbReference type="Proteomes" id="UP000001870"/>
    </source>
</evidence>
<keyword evidence="7" id="KW-0347">Helicase</keyword>
<dbReference type="SMART" id="SM00490">
    <property type="entry name" value="HELICc"/>
    <property type="match status" value="1"/>
</dbReference>
<gene>
    <name evidence="13" type="ordered locus">MADE_1014415</name>
</gene>
<dbReference type="InterPro" id="IPR001650">
    <property type="entry name" value="Helicase_C-like"/>
</dbReference>
<dbReference type="Proteomes" id="UP000001870">
    <property type="component" value="Chromosome"/>
</dbReference>
<accession>F2GBH1</accession>
<dbReference type="InterPro" id="IPR006935">
    <property type="entry name" value="Helicase/UvrB_N"/>
</dbReference>
<dbReference type="GO" id="GO:0046872">
    <property type="term" value="F:metal ion binding"/>
    <property type="evidence" value="ECO:0007669"/>
    <property type="project" value="UniProtKB-KW"/>
</dbReference>
<dbReference type="PROSITE" id="PS51643">
    <property type="entry name" value="HD_CAS3"/>
    <property type="match status" value="1"/>
</dbReference>
<dbReference type="NCBIfam" id="TIGR01587">
    <property type="entry name" value="cas3_core"/>
    <property type="match status" value="1"/>
</dbReference>
<reference evidence="13 14" key="1">
    <citation type="journal article" date="2008" name="ISME J.">
        <title>Comparative genomics of two ecotypes of the marine planktonic copiotroph Alteromonas macleodii suggests alternative lifestyles associated with different kinds of particulate organic matter.</title>
        <authorList>
            <person name="Ivars-Martinez E."/>
            <person name="Martin-Cuadrado A.B."/>
            <person name="D'Auria G."/>
            <person name="Mira A."/>
            <person name="Ferriera S."/>
            <person name="Johnson J."/>
            <person name="Friedman R."/>
            <person name="Rodriguez-Valera F."/>
        </authorList>
    </citation>
    <scope>NUCLEOTIDE SEQUENCE [LARGE SCALE GENOMIC DNA]</scope>
    <source>
        <strain evidence="14">DSM 17117 / CIP 110805 / LMG 28347 / Deep ecotype</strain>
    </source>
</reference>
<evidence type="ECO:0000313" key="13">
    <source>
        <dbReference type="EMBL" id="AEA99017.1"/>
    </source>
</evidence>
<evidence type="ECO:0000259" key="12">
    <source>
        <dbReference type="PROSITE" id="PS51643"/>
    </source>
</evidence>
<dbReference type="EMBL" id="CP001103">
    <property type="protein sequence ID" value="AEA99017.1"/>
    <property type="molecule type" value="Genomic_DNA"/>
</dbReference>
<evidence type="ECO:0000256" key="7">
    <source>
        <dbReference type="ARBA" id="ARBA00022806"/>
    </source>
</evidence>
<dbReference type="NCBIfam" id="TIGR01596">
    <property type="entry name" value="cas3_HD"/>
    <property type="match status" value="1"/>
</dbReference>
<dbReference type="Gene3D" id="1.10.3210.30">
    <property type="match status" value="1"/>
</dbReference>
<dbReference type="RefSeq" id="WP_012519309.1">
    <property type="nucleotide sequence ID" value="NC_011138.3"/>
</dbReference>
<dbReference type="InterPro" id="IPR050547">
    <property type="entry name" value="DEAD_box_RNA_helicases"/>
</dbReference>
<dbReference type="HOGENOM" id="CLU_013924_2_0_6"/>
<dbReference type="KEGG" id="amc:MADE_1014415"/>
<keyword evidence="9" id="KW-0051">Antiviral defense</keyword>
<comment type="similarity">
    <text evidence="2">In the central section; belongs to the CRISPR-associated helicase Cas3 family.</text>
</comment>
<evidence type="ECO:0000256" key="9">
    <source>
        <dbReference type="ARBA" id="ARBA00023118"/>
    </source>
</evidence>
<dbReference type="PANTHER" id="PTHR47963">
    <property type="entry name" value="DEAD-BOX ATP-DEPENDENT RNA HELICASE 47, MITOCHONDRIAL"/>
    <property type="match status" value="1"/>
</dbReference>
<dbReference type="InterPro" id="IPR038257">
    <property type="entry name" value="CRISPR-assoc_Cas3_HD_sf"/>
</dbReference>
<dbReference type="InterPro" id="IPR006474">
    <property type="entry name" value="Helicase_Cas3_CRISPR-ass_core"/>
</dbReference>
<evidence type="ECO:0000256" key="1">
    <source>
        <dbReference type="ARBA" id="ARBA00006847"/>
    </source>
</evidence>